<dbReference type="Gene3D" id="2.30.30.40">
    <property type="entry name" value="SH3 Domains"/>
    <property type="match status" value="1"/>
</dbReference>
<feature type="compositionally biased region" description="Basic and acidic residues" evidence="1">
    <location>
        <begin position="78"/>
        <end position="96"/>
    </location>
</feature>
<gene>
    <name evidence="3" type="ORF">LDC_1745</name>
</gene>
<dbReference type="AlphaFoldDB" id="D9PJN4"/>
<evidence type="ECO:0000256" key="1">
    <source>
        <dbReference type="SAM" id="MobiDB-lite"/>
    </source>
</evidence>
<reference evidence="3" key="1">
    <citation type="submission" date="2010-07" db="EMBL/GenBank/DDBJ databases">
        <authorList>
            <consortium name="CONSOLIDER consortium CSD2007-00005"/>
            <person name="Guazzaroni M.-E."/>
            <person name="Richter M."/>
            <person name="Garcia-Salamanca A."/>
            <person name="Yarza P."/>
            <person name="Ferrer M."/>
        </authorList>
    </citation>
    <scope>NUCLEOTIDE SEQUENCE</scope>
</reference>
<dbReference type="Gene3D" id="2.60.120.380">
    <property type="match status" value="1"/>
</dbReference>
<evidence type="ECO:0000313" key="3">
    <source>
        <dbReference type="EMBL" id="EFK96232.1"/>
    </source>
</evidence>
<reference evidence="3" key="2">
    <citation type="journal article" date="2011" name="Microb. Ecol.">
        <title>Taxonomic and Functional Metagenomic Profiling of the Microbial Community in the Anoxic Sediment of a Sub-saline Shallow Lake (Laguna de Carrizo, Central Spain).</title>
        <authorList>
            <person name="Ferrer M."/>
            <person name="Guazzaroni M.E."/>
            <person name="Richter M."/>
            <person name="Garcia-Salamanca A."/>
            <person name="Yarza P."/>
            <person name="Suarez-Suarez A."/>
            <person name="Solano J."/>
            <person name="Alcaide M."/>
            <person name="van Dillewijn P."/>
            <person name="Molina-Henares M.A."/>
            <person name="Lopez-Cortes N."/>
            <person name="Al-Ramahi Y."/>
            <person name="Guerrero C."/>
            <person name="Acosta A."/>
            <person name="de Eugenio L.I."/>
            <person name="Martinez V."/>
            <person name="Marques S."/>
            <person name="Rojo F."/>
            <person name="Santero E."/>
            <person name="Genilloud O."/>
            <person name="Perez-Perez J."/>
            <person name="Rossello-Mora R."/>
            <person name="Ramos J.L."/>
        </authorList>
    </citation>
    <scope>NUCLEOTIDE SEQUENCE</scope>
</reference>
<name>D9PJN4_9ZZZZ</name>
<comment type="caution">
    <text evidence="3">The sequence shown here is derived from an EMBL/GenBank/DDBJ whole genome shotgun (WGS) entry which is preliminary data.</text>
</comment>
<dbReference type="Pfam" id="PF08239">
    <property type="entry name" value="SH3_3"/>
    <property type="match status" value="1"/>
</dbReference>
<feature type="region of interest" description="Disordered" evidence="1">
    <location>
        <begin position="71"/>
        <end position="96"/>
    </location>
</feature>
<feature type="domain" description="SH3b" evidence="2">
    <location>
        <begin position="6"/>
        <end position="60"/>
    </location>
</feature>
<protein>
    <submittedName>
        <fullName evidence="3">Hypothetical Gifsy-1 prophage protein</fullName>
    </submittedName>
</protein>
<dbReference type="EMBL" id="ADZX01000537">
    <property type="protein sequence ID" value="EFK96232.1"/>
    <property type="molecule type" value="Genomic_DNA"/>
</dbReference>
<proteinExistence type="predicted"/>
<evidence type="ECO:0000259" key="2">
    <source>
        <dbReference type="Pfam" id="PF08239"/>
    </source>
</evidence>
<organism evidence="3">
    <name type="scientific">sediment metagenome</name>
    <dbReference type="NCBI Taxonomy" id="749907"/>
    <lineage>
        <taxon>unclassified sequences</taxon>
        <taxon>metagenomes</taxon>
        <taxon>ecological metagenomes</taxon>
    </lineage>
</organism>
<sequence>MAKGSFLNLRAEPSTASPRIGRIPAGAQCLKNLGCRVERDLRWCKVEFQGATGWVAGAYLAESACKSAQPAAAAGSRAESRPESRSESREESVAIPKGRDSVALKGRIKGREFVDYLVRAGAGQTLAVGLAKSNPQNYFNVSAPGAEAAMHIGSLGGEFSGVVPVDGEYVVRVYLMPAAARRNESSDYTLTVGVTGKALPPLVASQDILIPGTPYHATAAIACAPPAPSDAKTCEAWIVRRGFDGTATVEVRQGYGFRRWILFVAGKPVASDAAGPIAVSGQKGLSIVRLGAGERYEVPEALLKGG</sequence>
<accession>D9PJN4</accession>
<dbReference type="InterPro" id="IPR003646">
    <property type="entry name" value="SH3-like_bac-type"/>
</dbReference>